<feature type="signal peptide" evidence="6">
    <location>
        <begin position="1"/>
        <end position="21"/>
    </location>
</feature>
<evidence type="ECO:0000259" key="7">
    <source>
        <dbReference type="PROSITE" id="PS50835"/>
    </source>
</evidence>
<keyword evidence="5" id="KW-0391">Immunity</keyword>
<dbReference type="InterPro" id="IPR013783">
    <property type="entry name" value="Ig-like_fold"/>
</dbReference>
<evidence type="ECO:0000256" key="3">
    <source>
        <dbReference type="ARBA" id="ARBA00023170"/>
    </source>
</evidence>
<dbReference type="PANTHER" id="PTHR19367:SF18">
    <property type="entry name" value="T CELL RECEPTOR ALPHA VARIABLE 16"/>
    <property type="match status" value="1"/>
</dbReference>
<dbReference type="SUPFAM" id="SSF48726">
    <property type="entry name" value="Immunoglobulin"/>
    <property type="match status" value="1"/>
</dbReference>
<name>A0AAV6ZG94_ENGPU</name>
<dbReference type="InterPro" id="IPR051287">
    <property type="entry name" value="TCR_variable_region"/>
</dbReference>
<keyword evidence="9" id="KW-1185">Reference proteome</keyword>
<keyword evidence="5" id="KW-1279">T cell receptor</keyword>
<keyword evidence="2" id="KW-1064">Adaptive immunity</keyword>
<dbReference type="InterPro" id="IPR036179">
    <property type="entry name" value="Ig-like_dom_sf"/>
</dbReference>
<dbReference type="GO" id="GO:0042101">
    <property type="term" value="C:T cell receptor complex"/>
    <property type="evidence" value="ECO:0007669"/>
    <property type="project" value="UniProtKB-KW"/>
</dbReference>
<evidence type="ECO:0000256" key="4">
    <source>
        <dbReference type="ARBA" id="ARBA00023319"/>
    </source>
</evidence>
<dbReference type="InterPro" id="IPR007110">
    <property type="entry name" value="Ig-like_dom"/>
</dbReference>
<evidence type="ECO:0000313" key="8">
    <source>
        <dbReference type="EMBL" id="KAG8548427.1"/>
    </source>
</evidence>
<gene>
    <name evidence="8" type="ORF">GDO81_025404</name>
</gene>
<evidence type="ECO:0000256" key="6">
    <source>
        <dbReference type="SAM" id="SignalP"/>
    </source>
</evidence>
<dbReference type="InterPro" id="IPR013106">
    <property type="entry name" value="Ig_V-set"/>
</dbReference>
<evidence type="ECO:0000256" key="5">
    <source>
        <dbReference type="ARBA" id="ARBA00043266"/>
    </source>
</evidence>
<dbReference type="Gene3D" id="2.60.40.10">
    <property type="entry name" value="Immunoglobulins"/>
    <property type="match status" value="1"/>
</dbReference>
<dbReference type="AlphaFoldDB" id="A0AAV6ZG94"/>
<dbReference type="EMBL" id="WNYA01000411">
    <property type="protein sequence ID" value="KAG8548427.1"/>
    <property type="molecule type" value="Genomic_DNA"/>
</dbReference>
<dbReference type="Pfam" id="PF07686">
    <property type="entry name" value="V-set"/>
    <property type="match status" value="1"/>
</dbReference>
<reference evidence="8" key="1">
    <citation type="thesis" date="2020" institute="ProQuest LLC" country="789 East Eisenhower Parkway, Ann Arbor, MI, USA">
        <title>Comparative Genomics and Chromosome Evolution.</title>
        <authorList>
            <person name="Mudd A.B."/>
        </authorList>
    </citation>
    <scope>NUCLEOTIDE SEQUENCE</scope>
    <source>
        <strain evidence="8">237g6f4</strain>
        <tissue evidence="8">Blood</tissue>
    </source>
</reference>
<evidence type="ECO:0000256" key="2">
    <source>
        <dbReference type="ARBA" id="ARBA00023130"/>
    </source>
</evidence>
<proteinExistence type="predicted"/>
<dbReference type="SMART" id="SM00409">
    <property type="entry name" value="IG"/>
    <property type="match status" value="1"/>
</dbReference>
<dbReference type="SMART" id="SM00406">
    <property type="entry name" value="IGv"/>
    <property type="match status" value="1"/>
</dbReference>
<keyword evidence="1 6" id="KW-0732">Signal</keyword>
<dbReference type="PANTHER" id="PTHR19367">
    <property type="entry name" value="T-CELL RECEPTOR ALPHA CHAIN V REGION"/>
    <property type="match status" value="1"/>
</dbReference>
<accession>A0AAV6ZG94</accession>
<dbReference type="InterPro" id="IPR003599">
    <property type="entry name" value="Ig_sub"/>
</dbReference>
<dbReference type="PROSITE" id="PS50835">
    <property type="entry name" value="IG_LIKE"/>
    <property type="match status" value="1"/>
</dbReference>
<organism evidence="8 9">
    <name type="scientific">Engystomops pustulosus</name>
    <name type="common">Tungara frog</name>
    <name type="synonym">Physalaemus pustulosus</name>
    <dbReference type="NCBI Taxonomy" id="76066"/>
    <lineage>
        <taxon>Eukaryota</taxon>
        <taxon>Metazoa</taxon>
        <taxon>Chordata</taxon>
        <taxon>Craniata</taxon>
        <taxon>Vertebrata</taxon>
        <taxon>Euteleostomi</taxon>
        <taxon>Amphibia</taxon>
        <taxon>Batrachia</taxon>
        <taxon>Anura</taxon>
        <taxon>Neobatrachia</taxon>
        <taxon>Hyloidea</taxon>
        <taxon>Leptodactylidae</taxon>
        <taxon>Leiuperinae</taxon>
        <taxon>Engystomops</taxon>
    </lineage>
</organism>
<dbReference type="Proteomes" id="UP000824782">
    <property type="component" value="Unassembled WGS sequence"/>
</dbReference>
<sequence>MQKISHIICMLLLLCSGQVIGDSVESTNSQIFTKEGKEVTLSCSYKTSYSTTYYLYWYRHYPGSALQYILHKANKGSASKPAAGRFTSNVNLNLTELVISDVKTEDSATYLCALQAAQCHIYILSPYTYP</sequence>
<feature type="chain" id="PRO_5043686662" description="Ig-like domain-containing protein" evidence="6">
    <location>
        <begin position="22"/>
        <end position="130"/>
    </location>
</feature>
<dbReference type="GO" id="GO:0002250">
    <property type="term" value="P:adaptive immune response"/>
    <property type="evidence" value="ECO:0007669"/>
    <property type="project" value="UniProtKB-KW"/>
</dbReference>
<feature type="domain" description="Ig-like" evidence="7">
    <location>
        <begin position="22"/>
        <end position="112"/>
    </location>
</feature>
<protein>
    <recommendedName>
        <fullName evidence="7">Ig-like domain-containing protein</fullName>
    </recommendedName>
</protein>
<keyword evidence="4" id="KW-0393">Immunoglobulin domain</keyword>
<comment type="caution">
    <text evidence="8">The sequence shown here is derived from an EMBL/GenBank/DDBJ whole genome shotgun (WGS) entry which is preliminary data.</text>
</comment>
<evidence type="ECO:0000313" key="9">
    <source>
        <dbReference type="Proteomes" id="UP000824782"/>
    </source>
</evidence>
<evidence type="ECO:0000256" key="1">
    <source>
        <dbReference type="ARBA" id="ARBA00022729"/>
    </source>
</evidence>
<keyword evidence="3" id="KW-0675">Receptor</keyword>